<dbReference type="AlphaFoldDB" id="A0A6N8T904"/>
<comment type="caution">
    <text evidence="1">The sequence shown here is derived from an EMBL/GenBank/DDBJ whole genome shotgun (WGS) entry which is preliminary data.</text>
</comment>
<evidence type="ECO:0000313" key="2">
    <source>
        <dbReference type="Proteomes" id="UP000440304"/>
    </source>
</evidence>
<proteinExistence type="predicted"/>
<protein>
    <submittedName>
        <fullName evidence="1">Uncharacterized protein</fullName>
    </submittedName>
</protein>
<reference evidence="1 2" key="1">
    <citation type="submission" date="2019-12" db="EMBL/GenBank/DDBJ databases">
        <title>Shinella granuli gen. nov., sp. nov., and proposal of the reclassification of Zoogloea ramigera ATCC 19623 as Shinella zoogloeoides sp. nov.</title>
        <authorList>
            <person name="Gao J."/>
        </authorList>
    </citation>
    <scope>NUCLEOTIDE SEQUENCE [LARGE SCALE GENOMIC DNA]</scope>
    <source>
        <strain evidence="1 2">DSM 287</strain>
    </source>
</reference>
<evidence type="ECO:0000313" key="1">
    <source>
        <dbReference type="EMBL" id="MXN99448.1"/>
    </source>
</evidence>
<dbReference type="OrthoDB" id="8410700at2"/>
<accession>A0A6N8T904</accession>
<dbReference type="Proteomes" id="UP000440304">
    <property type="component" value="Unassembled WGS sequence"/>
</dbReference>
<organism evidence="1 2">
    <name type="scientific">Shinella zoogloeoides</name>
    <name type="common">Crabtreella saccharophila</name>
    <dbReference type="NCBI Taxonomy" id="352475"/>
    <lineage>
        <taxon>Bacteria</taxon>
        <taxon>Pseudomonadati</taxon>
        <taxon>Pseudomonadota</taxon>
        <taxon>Alphaproteobacteria</taxon>
        <taxon>Hyphomicrobiales</taxon>
        <taxon>Rhizobiaceae</taxon>
        <taxon>Shinella</taxon>
    </lineage>
</organism>
<gene>
    <name evidence="1" type="ORF">GR156_03995</name>
</gene>
<dbReference type="RefSeq" id="WP_160784855.1">
    <property type="nucleotide sequence ID" value="NZ_CP086610.1"/>
</dbReference>
<name>A0A6N8T904_SHIZO</name>
<dbReference type="EMBL" id="WUML01000002">
    <property type="protein sequence ID" value="MXN99448.1"/>
    <property type="molecule type" value="Genomic_DNA"/>
</dbReference>
<sequence length="147" mass="16171">MPHVLIENGVVVQLDLTGNPPGGYVAVPDEVQPGYLFSDGVFSPPAASPEPVPDEISHCQFFQELANRELITREEALAAITSKTLPAEFEALVSAILDEDIEWQARMALCGATTFLRTNWFVDYFAAMKGFSSAYMDDVWRSANLIT</sequence>